<protein>
    <submittedName>
        <fullName evidence="1">Uncharacterized protein</fullName>
    </submittedName>
</protein>
<evidence type="ECO:0000313" key="2">
    <source>
        <dbReference type="Proteomes" id="UP001368270"/>
    </source>
</evidence>
<gene>
    <name evidence="1" type="ORF">WG622_02620</name>
</gene>
<accession>A0ABU8QCH4</accession>
<organism evidence="1 2">
    <name type="scientific">Cognatishimia coralii</name>
    <dbReference type="NCBI Taxonomy" id="3083254"/>
    <lineage>
        <taxon>Bacteria</taxon>
        <taxon>Pseudomonadati</taxon>
        <taxon>Pseudomonadota</taxon>
        <taxon>Alphaproteobacteria</taxon>
        <taxon>Rhodobacterales</taxon>
        <taxon>Paracoccaceae</taxon>
        <taxon>Cognatishimia</taxon>
    </lineage>
</organism>
<dbReference type="EMBL" id="JBBGAZ010000001">
    <property type="protein sequence ID" value="MEJ5217121.1"/>
    <property type="molecule type" value="Genomic_DNA"/>
</dbReference>
<evidence type="ECO:0000313" key="1">
    <source>
        <dbReference type="EMBL" id="MEJ5217121.1"/>
    </source>
</evidence>
<dbReference type="Proteomes" id="UP001368270">
    <property type="component" value="Unassembled WGS sequence"/>
</dbReference>
<reference evidence="1 2" key="1">
    <citation type="submission" date="2024-03" db="EMBL/GenBank/DDBJ databases">
        <title>Cognatishimia coralii sp. nov., a marine bacterium isolated from coral surrounding seawater.</title>
        <authorList>
            <person name="Liu X."/>
            <person name="Liu S."/>
            <person name="Sun H."/>
            <person name="Zhang Y."/>
        </authorList>
    </citation>
    <scope>NUCLEOTIDE SEQUENCE [LARGE SCALE GENOMIC DNA]</scope>
    <source>
        <strain evidence="1 2">D5M38</strain>
    </source>
</reference>
<keyword evidence="2" id="KW-1185">Reference proteome</keyword>
<sequence length="122" mass="13701">MPKIGTMEQVVDQKTGEVLDMFAGHCEIKGVGRFKAEPNPRQTGDLAPTHLIMVKGREIGCMWLRGPDVRGNTYYEIKLDGYPLERAWYVRGFQKLGEDEKPLSGQFELNYTAPRKVAGEAA</sequence>
<comment type="caution">
    <text evidence="1">The sequence shown here is derived from an EMBL/GenBank/DDBJ whole genome shotgun (WGS) entry which is preliminary data.</text>
</comment>
<dbReference type="RefSeq" id="WP_339402161.1">
    <property type="nucleotide sequence ID" value="NZ_JBBGAZ010000001.1"/>
</dbReference>
<proteinExistence type="predicted"/>
<name>A0ABU8QCH4_9RHOB</name>